<dbReference type="GO" id="GO:0009239">
    <property type="term" value="P:enterobactin biosynthetic process"/>
    <property type="evidence" value="ECO:0007669"/>
    <property type="project" value="TreeGrafter"/>
</dbReference>
<keyword evidence="2" id="KW-0597">Phosphoprotein</keyword>
<dbReference type="OrthoDB" id="9757559at2"/>
<dbReference type="InterPro" id="IPR042099">
    <property type="entry name" value="ANL_N_sf"/>
</dbReference>
<dbReference type="Gene3D" id="3.30.559.30">
    <property type="entry name" value="Nonribosomal peptide synthetase, condensation domain"/>
    <property type="match status" value="1"/>
</dbReference>
<dbReference type="SUPFAM" id="SSF51735">
    <property type="entry name" value="NAD(P)-binding Rossmann-fold domains"/>
    <property type="match status" value="1"/>
</dbReference>
<feature type="domain" description="Carrier" evidence="4">
    <location>
        <begin position="960"/>
        <end position="1035"/>
    </location>
</feature>
<dbReference type="CDD" id="cd05235">
    <property type="entry name" value="SDR_e1"/>
    <property type="match status" value="1"/>
</dbReference>
<dbReference type="InterPro" id="IPR009081">
    <property type="entry name" value="PP-bd_ACP"/>
</dbReference>
<gene>
    <name evidence="5" type="ordered locus">HCH_06566</name>
</gene>
<dbReference type="GO" id="GO:0043041">
    <property type="term" value="P:amino acid activation for nonribosomal peptide biosynthetic process"/>
    <property type="evidence" value="ECO:0007669"/>
    <property type="project" value="TreeGrafter"/>
</dbReference>
<dbReference type="KEGG" id="hch:HCH_06566"/>
<dbReference type="Pfam" id="PF00501">
    <property type="entry name" value="AMP-binding"/>
    <property type="match status" value="1"/>
</dbReference>
<evidence type="ECO:0000313" key="5">
    <source>
        <dbReference type="EMBL" id="ABC33204.1"/>
    </source>
</evidence>
<dbReference type="SUPFAM" id="SSF52777">
    <property type="entry name" value="CoA-dependent acyltransferases"/>
    <property type="match status" value="2"/>
</dbReference>
<evidence type="ECO:0000256" key="2">
    <source>
        <dbReference type="ARBA" id="ARBA00022553"/>
    </source>
</evidence>
<dbReference type="InterPro" id="IPR013120">
    <property type="entry name" value="FAR_NAD-bd"/>
</dbReference>
<dbReference type="InterPro" id="IPR001242">
    <property type="entry name" value="Condensation_dom"/>
</dbReference>
<dbReference type="Proteomes" id="UP000000238">
    <property type="component" value="Chromosome"/>
</dbReference>
<proteinExistence type="predicted"/>
<dbReference type="InterPro" id="IPR023213">
    <property type="entry name" value="CAT-like_dom_sf"/>
</dbReference>
<reference evidence="5 6" key="1">
    <citation type="journal article" date="2005" name="Nucleic Acids Res.">
        <title>Genomic blueprint of Hahella chejuensis, a marine microbe producing an algicidal agent.</title>
        <authorList>
            <person name="Jeong H."/>
            <person name="Yim J.H."/>
            <person name="Lee C."/>
            <person name="Choi S.-H."/>
            <person name="Park Y.K."/>
            <person name="Yoon S.H."/>
            <person name="Hur C.-G."/>
            <person name="Kang H.-Y."/>
            <person name="Kim D."/>
            <person name="Lee H.H."/>
            <person name="Park K.H."/>
            <person name="Park S.-H."/>
            <person name="Park H.-S."/>
            <person name="Lee H.K."/>
            <person name="Oh T.K."/>
            <person name="Kim J.F."/>
        </authorList>
    </citation>
    <scope>NUCLEOTIDE SEQUENCE [LARGE SCALE GENOMIC DNA]</scope>
    <source>
        <strain evidence="5 6">KCTC 2396</strain>
    </source>
</reference>
<dbReference type="PANTHER" id="PTHR45527:SF1">
    <property type="entry name" value="FATTY ACID SYNTHASE"/>
    <property type="match status" value="1"/>
</dbReference>
<organism evidence="5 6">
    <name type="scientific">Hahella chejuensis (strain KCTC 2396)</name>
    <dbReference type="NCBI Taxonomy" id="349521"/>
    <lineage>
        <taxon>Bacteria</taxon>
        <taxon>Pseudomonadati</taxon>
        <taxon>Pseudomonadota</taxon>
        <taxon>Gammaproteobacteria</taxon>
        <taxon>Oceanospirillales</taxon>
        <taxon>Hahellaceae</taxon>
        <taxon>Hahella</taxon>
    </lineage>
</organism>
<accession>Q2S820</accession>
<evidence type="ECO:0000256" key="1">
    <source>
        <dbReference type="ARBA" id="ARBA00022450"/>
    </source>
</evidence>
<keyword evidence="1" id="KW-0596">Phosphopantetheine</keyword>
<dbReference type="NCBIfam" id="TIGR01746">
    <property type="entry name" value="Thioester-redct"/>
    <property type="match status" value="1"/>
</dbReference>
<dbReference type="Gene3D" id="3.40.50.720">
    <property type="entry name" value="NAD(P)-binding Rossmann-like Domain"/>
    <property type="match status" value="1"/>
</dbReference>
<dbReference type="InterPro" id="IPR020845">
    <property type="entry name" value="AMP-binding_CS"/>
</dbReference>
<dbReference type="Pfam" id="PF13193">
    <property type="entry name" value="AMP-binding_C"/>
    <property type="match status" value="1"/>
</dbReference>
<dbReference type="GO" id="GO:0031177">
    <property type="term" value="F:phosphopantetheine binding"/>
    <property type="evidence" value="ECO:0007669"/>
    <property type="project" value="InterPro"/>
</dbReference>
<dbReference type="Pfam" id="PF00668">
    <property type="entry name" value="Condensation"/>
    <property type="match status" value="1"/>
</dbReference>
<dbReference type="HOGENOM" id="CLU_000022_2_4_6"/>
<name>Q2S820_HAHCH</name>
<evidence type="ECO:0000313" key="6">
    <source>
        <dbReference type="Proteomes" id="UP000000238"/>
    </source>
</evidence>
<dbReference type="EMBL" id="CP000155">
    <property type="protein sequence ID" value="ABC33204.1"/>
    <property type="molecule type" value="Genomic_DNA"/>
</dbReference>
<dbReference type="InterPro" id="IPR045851">
    <property type="entry name" value="AMP-bd_C_sf"/>
</dbReference>
<dbReference type="STRING" id="349521.HCH_06566"/>
<dbReference type="PROSITE" id="PS00455">
    <property type="entry name" value="AMP_BINDING"/>
    <property type="match status" value="1"/>
</dbReference>
<dbReference type="GO" id="GO:0005829">
    <property type="term" value="C:cytosol"/>
    <property type="evidence" value="ECO:0007669"/>
    <property type="project" value="TreeGrafter"/>
</dbReference>
<dbReference type="PROSITE" id="PS50075">
    <property type="entry name" value="CARRIER"/>
    <property type="match status" value="1"/>
</dbReference>
<dbReference type="SUPFAM" id="SSF47336">
    <property type="entry name" value="ACP-like"/>
    <property type="match status" value="1"/>
</dbReference>
<evidence type="ECO:0000259" key="4">
    <source>
        <dbReference type="PROSITE" id="PS50075"/>
    </source>
</evidence>
<dbReference type="eggNOG" id="COG3320">
    <property type="taxonomic scope" value="Bacteria"/>
</dbReference>
<dbReference type="InterPro" id="IPR000873">
    <property type="entry name" value="AMP-dep_synth/lig_dom"/>
</dbReference>
<dbReference type="RefSeq" id="WP_011400256.1">
    <property type="nucleotide sequence ID" value="NC_007645.1"/>
</dbReference>
<dbReference type="GO" id="GO:0047527">
    <property type="term" value="F:2,3-dihydroxybenzoate-serine ligase activity"/>
    <property type="evidence" value="ECO:0007669"/>
    <property type="project" value="TreeGrafter"/>
</dbReference>
<dbReference type="InterPro" id="IPR036291">
    <property type="entry name" value="NAD(P)-bd_dom_sf"/>
</dbReference>
<sequence>MTTPAETSPKGLSAAQAGIWLGQQINPASPMYNAAEFVELRGPLQVELFERALRQALIEAPALHATFHSGAREAAQRLHAPAFTLIHKDYSHFEAPLEQARLWMLSDLAATVDLSQGPLFTQALIKLGEDHYCWHQRIHHIACDGFAFALLSQRVAEIYNALAANPETDPATVGRAFGDYNKVLEEDLRYRQSPAFTKDRDFWAGYLDGQTPPVSLSRSNAPIADMATRVERSLPATLIKQLQAAASTIGATWSDALTAATAYLIHRRTGAREITLGAPVMGRMGSASLRVPAMVMNIIPLRIKVSEAASFKDLVQLAAQQTRLTRMHQRYRYEQLRRDLNRVGGDQRLFGPVVNIMPFDRHVEFQGCDSRTHNLCAGPVEDLSFAFILNKDGGLRFDLDANPNRYDTSALQQIQQQLLDLLEQAAAHLEQPLQADRDALSWLQGPTPSISPQPTLQTIRERILATPDAVALQANGRCLTYAELGQRVTCLASQLRQAGVKPGDKVALALPRSEGAIVAALATWAAKAAFVFLDPAAPATRNSLIIEDARPALVVVEETGMDLGENLQAPTLALSGLTQTADAAALWPQDGAQQGAAYLIYTSGSTGTPKGVVIGHQALAEFVAGAIDAYAVTASDRVLQFAPLHFDACIEEIFVTLAQGARLILRNDAMLESAPRFLEQCRQWGVTLLDLPTAYWHELAFGCVTASLALPPSLRAVIIGGEAVLPERVAQWRDCFGDRIALYNTYGPSEATVVATSADLSVDAGAISIGQPLGGRSIAIVNPQGDLLPRGEEGELLLLGGGLADGYLNLPEKTAESFISIRFPWSREPERAYRSGDRARINAQGNVEFLGRLDDQIKISGHRIDPLEIESALSALPGVQEAAVTLSVQGEGVKCLVAHLSGRAYSIAELREALQNRLPTAMIPSALAMHEHLPKNAAGKVDRKQLCALDVAAASDAPQTEATTEQQIIIDVWREVLGQSAIKPEDDFFLLGGQSLQSIQVANRLSARLGREVPVTLIFQSPTVAALAQALFAADDAQPQSRNLREQMLADCEAFAQSLPPAPVNAFDLNAAPKQILLTGATGFVGAQLLHQLLNQTDADILCAVRGATDAEAFYRLEQAMSEQGLPCTGFKRVRVLLADMEKPRLGLSTEDFEHLAQHIDAVIHNAAVTSVMRDYQSLRAANTLSTGELLKLAAVRGAPLHLVSTIAVAPPASVAPALREDFTPVHDGLGDGYQQSKWASERMAEIARDKGYPVNLYRLARVTGASDFGYINAKDLVWSIIQAGMRSDALPDLPISEPWTPVDAVAQFIVADAMSRPGGGVYNVTPPQDISLGRIFDWLRDYGFDFDTLPLPQWSQRVKERGAEEDQAILGFFEQRSHDAGAPSFEPGGVDNAKFRQRMEELGLTMPVIDQPLFHRYLQYAIESGLLRTANRTAVNKHSFISSRG</sequence>
<keyword evidence="6" id="KW-1185">Reference proteome</keyword>
<dbReference type="PANTHER" id="PTHR45527">
    <property type="entry name" value="NONRIBOSOMAL PEPTIDE SYNTHETASE"/>
    <property type="match status" value="1"/>
</dbReference>
<dbReference type="InterPro" id="IPR025110">
    <property type="entry name" value="AMP-bd_C"/>
</dbReference>
<dbReference type="Pfam" id="PF07993">
    <property type="entry name" value="NAD_binding_4"/>
    <property type="match status" value="1"/>
</dbReference>
<dbReference type="CDD" id="cd05930">
    <property type="entry name" value="A_NRPS"/>
    <property type="match status" value="1"/>
</dbReference>
<dbReference type="InterPro" id="IPR036736">
    <property type="entry name" value="ACP-like_sf"/>
</dbReference>
<dbReference type="NCBIfam" id="TIGR01733">
    <property type="entry name" value="AA-adenyl-dom"/>
    <property type="match status" value="1"/>
</dbReference>
<keyword evidence="3" id="KW-0436">Ligase</keyword>
<dbReference type="InterPro" id="IPR010071">
    <property type="entry name" value="AA_adenyl_dom"/>
</dbReference>
<protein>
    <submittedName>
        <fullName evidence="5">Non-ribosomal peptide synthetase modules and related protein</fullName>
    </submittedName>
</protein>
<dbReference type="Pfam" id="PF00550">
    <property type="entry name" value="PP-binding"/>
    <property type="match status" value="1"/>
</dbReference>
<dbReference type="InterPro" id="IPR020806">
    <property type="entry name" value="PKS_PP-bd"/>
</dbReference>
<dbReference type="InterPro" id="IPR010080">
    <property type="entry name" value="Thioester_reductase-like_dom"/>
</dbReference>
<evidence type="ECO:0000256" key="3">
    <source>
        <dbReference type="ARBA" id="ARBA00022598"/>
    </source>
</evidence>
<dbReference type="GO" id="GO:0009366">
    <property type="term" value="C:enterobactin synthetase complex"/>
    <property type="evidence" value="ECO:0007669"/>
    <property type="project" value="TreeGrafter"/>
</dbReference>
<dbReference type="Gene3D" id="1.10.1200.10">
    <property type="entry name" value="ACP-like"/>
    <property type="match status" value="1"/>
</dbReference>
<dbReference type="Gene3D" id="3.30.559.10">
    <property type="entry name" value="Chloramphenicol acetyltransferase-like domain"/>
    <property type="match status" value="1"/>
</dbReference>
<dbReference type="SMART" id="SM00823">
    <property type="entry name" value="PKS_PP"/>
    <property type="match status" value="1"/>
</dbReference>
<dbReference type="Gene3D" id="3.30.300.30">
    <property type="match status" value="1"/>
</dbReference>
<dbReference type="Gene3D" id="3.40.50.12780">
    <property type="entry name" value="N-terminal domain of ligase-like"/>
    <property type="match status" value="1"/>
</dbReference>
<dbReference type="SUPFAM" id="SSF56801">
    <property type="entry name" value="Acetyl-CoA synthetase-like"/>
    <property type="match status" value="1"/>
</dbReference>
<dbReference type="eggNOG" id="COG1020">
    <property type="taxonomic scope" value="Bacteria"/>
</dbReference>